<feature type="transmembrane region" description="Helical" evidence="8">
    <location>
        <begin position="138"/>
        <end position="157"/>
    </location>
</feature>
<keyword evidence="4 8" id="KW-1133">Transmembrane helix</keyword>
<feature type="transmembrane region" description="Helical" evidence="8">
    <location>
        <begin position="73"/>
        <end position="96"/>
    </location>
</feature>
<dbReference type="Proteomes" id="UP001168821">
    <property type="component" value="Unassembled WGS sequence"/>
</dbReference>
<feature type="transmembrane region" description="Helical" evidence="8">
    <location>
        <begin position="236"/>
        <end position="264"/>
    </location>
</feature>
<name>A0AA38I2C3_9CUCU</name>
<keyword evidence="10" id="KW-1185">Reference proteome</keyword>
<dbReference type="GO" id="GO:0008049">
    <property type="term" value="P:male courtship behavior"/>
    <property type="evidence" value="ECO:0007669"/>
    <property type="project" value="TreeGrafter"/>
</dbReference>
<comment type="subcellular location">
    <subcellularLocation>
        <location evidence="1 8">Cell membrane</location>
        <topology evidence="1 8">Multi-pass membrane protein</topology>
    </subcellularLocation>
</comment>
<protein>
    <recommendedName>
        <fullName evidence="8">Gustatory receptor</fullName>
    </recommendedName>
</protein>
<evidence type="ECO:0000256" key="6">
    <source>
        <dbReference type="ARBA" id="ARBA00023170"/>
    </source>
</evidence>
<comment type="similarity">
    <text evidence="8">Belongs to the insect chemoreceptor superfamily. Gustatory receptor (GR) family.</text>
</comment>
<keyword evidence="2 8" id="KW-1003">Cell membrane</keyword>
<comment type="caution">
    <text evidence="9">The sequence shown here is derived from an EMBL/GenBank/DDBJ whole genome shotgun (WGS) entry which is preliminary data.</text>
</comment>
<evidence type="ECO:0000313" key="9">
    <source>
        <dbReference type="EMBL" id="KAJ3647927.1"/>
    </source>
</evidence>
<feature type="transmembrane region" description="Helical" evidence="8">
    <location>
        <begin position="40"/>
        <end position="61"/>
    </location>
</feature>
<comment type="caution">
    <text evidence="8">Lacks conserved residue(s) required for the propagation of feature annotation.</text>
</comment>
<dbReference type="PANTHER" id="PTHR21143:SF104">
    <property type="entry name" value="GUSTATORY RECEPTOR 8A-RELATED"/>
    <property type="match status" value="1"/>
</dbReference>
<dbReference type="GO" id="GO:0007635">
    <property type="term" value="P:chemosensory behavior"/>
    <property type="evidence" value="ECO:0007669"/>
    <property type="project" value="TreeGrafter"/>
</dbReference>
<feature type="transmembrane region" description="Helical" evidence="8">
    <location>
        <begin position="12"/>
        <end position="28"/>
    </location>
</feature>
<evidence type="ECO:0000256" key="4">
    <source>
        <dbReference type="ARBA" id="ARBA00022989"/>
    </source>
</evidence>
<dbReference type="GO" id="GO:0050909">
    <property type="term" value="P:sensory perception of taste"/>
    <property type="evidence" value="ECO:0007669"/>
    <property type="project" value="InterPro"/>
</dbReference>
<evidence type="ECO:0000256" key="2">
    <source>
        <dbReference type="ARBA" id="ARBA00022475"/>
    </source>
</evidence>
<keyword evidence="6 8" id="KW-0675">Receptor</keyword>
<dbReference type="EMBL" id="JALNTZ010000006">
    <property type="protein sequence ID" value="KAJ3647927.1"/>
    <property type="molecule type" value="Genomic_DNA"/>
</dbReference>
<keyword evidence="3 8" id="KW-0812">Transmembrane</keyword>
<evidence type="ECO:0000256" key="3">
    <source>
        <dbReference type="ARBA" id="ARBA00022692"/>
    </source>
</evidence>
<accession>A0AA38I2C3</accession>
<dbReference type="GO" id="GO:0005886">
    <property type="term" value="C:plasma membrane"/>
    <property type="evidence" value="ECO:0007669"/>
    <property type="project" value="UniProtKB-SubCell"/>
</dbReference>
<gene>
    <name evidence="9" type="ORF">Zmor_019773</name>
</gene>
<feature type="transmembrane region" description="Helical" evidence="8">
    <location>
        <begin position="169"/>
        <end position="190"/>
    </location>
</feature>
<keyword evidence="7 8" id="KW-0807">Transducer</keyword>
<evidence type="ECO:0000256" key="1">
    <source>
        <dbReference type="ARBA" id="ARBA00004651"/>
    </source>
</evidence>
<dbReference type="Pfam" id="PF08395">
    <property type="entry name" value="7tm_7"/>
    <property type="match status" value="1"/>
</dbReference>
<dbReference type="GO" id="GO:0007165">
    <property type="term" value="P:signal transduction"/>
    <property type="evidence" value="ECO:0007669"/>
    <property type="project" value="UniProtKB-KW"/>
</dbReference>
<comment type="function">
    <text evidence="8">Gustatory receptor which mediates acceptance or avoidance behavior, depending on its substrates.</text>
</comment>
<evidence type="ECO:0000256" key="7">
    <source>
        <dbReference type="ARBA" id="ARBA00023224"/>
    </source>
</evidence>
<proteinExistence type="inferred from homology"/>
<evidence type="ECO:0000256" key="5">
    <source>
        <dbReference type="ARBA" id="ARBA00023136"/>
    </source>
</evidence>
<dbReference type="AlphaFoldDB" id="A0AA38I2C3"/>
<reference evidence="9" key="1">
    <citation type="journal article" date="2023" name="G3 (Bethesda)">
        <title>Whole genome assemblies of Zophobas morio and Tenebrio molitor.</title>
        <authorList>
            <person name="Kaur S."/>
            <person name="Stinson S.A."/>
            <person name="diCenzo G.C."/>
        </authorList>
    </citation>
    <scope>NUCLEOTIDE SEQUENCE</scope>
    <source>
        <strain evidence="9">QUZm001</strain>
    </source>
</reference>
<dbReference type="InterPro" id="IPR013604">
    <property type="entry name" value="7TM_chemorcpt"/>
</dbReference>
<evidence type="ECO:0000256" key="8">
    <source>
        <dbReference type="RuleBase" id="RU363108"/>
    </source>
</evidence>
<dbReference type="GO" id="GO:0030424">
    <property type="term" value="C:axon"/>
    <property type="evidence" value="ECO:0007669"/>
    <property type="project" value="TreeGrafter"/>
</dbReference>
<sequence>MYFKHSIKDINFIRPFNFYLNLLFITPWNNFDKNSKNKPLVAHVYGFCLIVLKILRLIYVATDTIHSFSETMFFSQLFFVLSTNVVLVILTLLTIVKSMFLDSNNWNLLYKHLHFIDKNLHNVGVIETKIWSNFYCKFLIKHTIFIIGLCYILYTWIQLLKVSVFKVFLTYPILELYYDFLVIVLFSTLVEAFKSRYNDLSGTLSQIFASGDERALKTLAQLYRILGDTIDIFNKIFGYQIILIILRCGLMVITVLNNGFLLFVFMDTKYVSYHYIFCNMCILANVVYTLVAVISPIGETVLAAENFIDLCYKLQQELPIGSSKSKSLRKLTTHSERFLKKFTASGHFDINKNIVFNFFGTVMTYFIIAMQFNGTQILKISTREN</sequence>
<feature type="transmembrane region" description="Helical" evidence="8">
    <location>
        <begin position="354"/>
        <end position="373"/>
    </location>
</feature>
<organism evidence="9 10">
    <name type="scientific">Zophobas morio</name>
    <dbReference type="NCBI Taxonomy" id="2755281"/>
    <lineage>
        <taxon>Eukaryota</taxon>
        <taxon>Metazoa</taxon>
        <taxon>Ecdysozoa</taxon>
        <taxon>Arthropoda</taxon>
        <taxon>Hexapoda</taxon>
        <taxon>Insecta</taxon>
        <taxon>Pterygota</taxon>
        <taxon>Neoptera</taxon>
        <taxon>Endopterygota</taxon>
        <taxon>Coleoptera</taxon>
        <taxon>Polyphaga</taxon>
        <taxon>Cucujiformia</taxon>
        <taxon>Tenebrionidae</taxon>
        <taxon>Zophobas</taxon>
    </lineage>
</organism>
<evidence type="ECO:0000313" key="10">
    <source>
        <dbReference type="Proteomes" id="UP001168821"/>
    </source>
</evidence>
<feature type="transmembrane region" description="Helical" evidence="8">
    <location>
        <begin position="276"/>
        <end position="297"/>
    </location>
</feature>
<dbReference type="GO" id="GO:0030425">
    <property type="term" value="C:dendrite"/>
    <property type="evidence" value="ECO:0007669"/>
    <property type="project" value="TreeGrafter"/>
</dbReference>
<dbReference type="PANTHER" id="PTHR21143">
    <property type="entry name" value="INVERTEBRATE GUSTATORY RECEPTOR"/>
    <property type="match status" value="1"/>
</dbReference>
<keyword evidence="5 8" id="KW-0472">Membrane</keyword>
<dbReference type="GO" id="GO:0043025">
    <property type="term" value="C:neuronal cell body"/>
    <property type="evidence" value="ECO:0007669"/>
    <property type="project" value="TreeGrafter"/>
</dbReference>